<organism evidence="1 2">
    <name type="scientific">Mucilaginibacter angelicae</name>
    <dbReference type="NCBI Taxonomy" id="869718"/>
    <lineage>
        <taxon>Bacteria</taxon>
        <taxon>Pseudomonadati</taxon>
        <taxon>Bacteroidota</taxon>
        <taxon>Sphingobacteriia</taxon>
        <taxon>Sphingobacteriales</taxon>
        <taxon>Sphingobacteriaceae</taxon>
        <taxon>Mucilaginibacter</taxon>
    </lineage>
</organism>
<comment type="caution">
    <text evidence="1">The sequence shown here is derived from an EMBL/GenBank/DDBJ whole genome shotgun (WGS) entry which is preliminary data.</text>
</comment>
<reference evidence="1 2" key="1">
    <citation type="submission" date="2024-09" db="EMBL/GenBank/DDBJ databases">
        <authorList>
            <person name="Sun Q."/>
            <person name="Mori K."/>
        </authorList>
    </citation>
    <scope>NUCLEOTIDE SEQUENCE [LARGE SCALE GENOMIC DNA]</scope>
    <source>
        <strain evidence="1 2">NCAIM B.02415</strain>
    </source>
</reference>
<proteinExistence type="predicted"/>
<evidence type="ECO:0000313" key="1">
    <source>
        <dbReference type="EMBL" id="MFC0517427.1"/>
    </source>
</evidence>
<accession>A0ABV6LD84</accession>
<keyword evidence="2" id="KW-1185">Reference proteome</keyword>
<evidence type="ECO:0000313" key="2">
    <source>
        <dbReference type="Proteomes" id="UP001589828"/>
    </source>
</evidence>
<sequence>MEIIDTELFRKNLLATQQYCDLRLKNTVESVAHALRTINQYNEEALFSYELQPGNEYFETFVSVKWNINPIFSHDHSLYYKLFNSQLNYKKDFLNSTIIQDIDFNGRILISEIDMTVVDGASEAMSKGLIDLNDCTPIDTWFYMSEDEQNRYLFSWIPEPFVYLANEAVAVNCIDCIYWYEEYEF</sequence>
<dbReference type="EMBL" id="JBHLTS010000074">
    <property type="protein sequence ID" value="MFC0517427.1"/>
    <property type="molecule type" value="Genomic_DNA"/>
</dbReference>
<name>A0ABV6LD84_9SPHI</name>
<dbReference type="RefSeq" id="WP_377025179.1">
    <property type="nucleotide sequence ID" value="NZ_JBHLTS010000074.1"/>
</dbReference>
<gene>
    <name evidence="1" type="ORF">ACFFGT_24665</name>
</gene>
<protein>
    <submittedName>
        <fullName evidence="1">Uncharacterized protein</fullName>
    </submittedName>
</protein>
<dbReference type="Proteomes" id="UP001589828">
    <property type="component" value="Unassembled WGS sequence"/>
</dbReference>